<dbReference type="PANTHER" id="PTHR13561">
    <property type="entry name" value="DNA REPLICATION REGULATOR DPB11-RELATED"/>
    <property type="match status" value="1"/>
</dbReference>
<dbReference type="RefSeq" id="XP_062877943.1">
    <property type="nucleotide sequence ID" value="XM_063021873.1"/>
</dbReference>
<dbReference type="InterPro" id="IPR001357">
    <property type="entry name" value="BRCT_dom"/>
</dbReference>
<dbReference type="GO" id="GO:0033314">
    <property type="term" value="P:mitotic DNA replication checkpoint signaling"/>
    <property type="evidence" value="ECO:0007669"/>
    <property type="project" value="TreeGrafter"/>
</dbReference>
<dbReference type="AlphaFoldDB" id="A0AAX4HAZ7"/>
<dbReference type="PROSITE" id="PS50172">
    <property type="entry name" value="BRCT"/>
    <property type="match status" value="2"/>
</dbReference>
<evidence type="ECO:0000256" key="2">
    <source>
        <dbReference type="SAM" id="MobiDB-lite"/>
    </source>
</evidence>
<dbReference type="GeneID" id="88173945"/>
<reference evidence="4 5" key="1">
    <citation type="submission" date="2023-10" db="EMBL/GenBank/DDBJ databases">
        <title>Draft Genome Sequence of Candida saopaulonensis from a very Premature Infant with Sepsis.</title>
        <authorList>
            <person name="Ning Y."/>
            <person name="Dai R."/>
            <person name="Xiao M."/>
            <person name="Xu Y."/>
            <person name="Yan Q."/>
            <person name="Zhang L."/>
        </authorList>
    </citation>
    <scope>NUCLEOTIDE SEQUENCE [LARGE SCALE GENOMIC DNA]</scope>
    <source>
        <strain evidence="4 5">19XY460</strain>
    </source>
</reference>
<feature type="domain" description="BRCT" evidence="3">
    <location>
        <begin position="1"/>
        <end position="80"/>
    </location>
</feature>
<name>A0AAX4HAZ7_9ASCO</name>
<protein>
    <recommendedName>
        <fullName evidence="3">BRCT domain-containing protein</fullName>
    </recommendedName>
</protein>
<feature type="domain" description="BRCT" evidence="3">
    <location>
        <begin position="144"/>
        <end position="211"/>
    </location>
</feature>
<dbReference type="KEGG" id="asau:88173945"/>
<keyword evidence="1" id="KW-0677">Repeat</keyword>
<feature type="region of interest" description="Disordered" evidence="2">
    <location>
        <begin position="614"/>
        <end position="675"/>
    </location>
</feature>
<feature type="compositionally biased region" description="Basic and acidic residues" evidence="2">
    <location>
        <begin position="642"/>
        <end position="657"/>
    </location>
</feature>
<evidence type="ECO:0000313" key="5">
    <source>
        <dbReference type="Proteomes" id="UP001338582"/>
    </source>
</evidence>
<keyword evidence="5" id="KW-1185">Reference proteome</keyword>
<accession>A0AAX4HAZ7</accession>
<dbReference type="GO" id="GO:0006270">
    <property type="term" value="P:DNA replication initiation"/>
    <property type="evidence" value="ECO:0007669"/>
    <property type="project" value="TreeGrafter"/>
</dbReference>
<sequence length="675" mass="76109">MSKPLLGLTFCCTGLEPVQRQTLEDQIRLLGGLFNLNLTSQVQFLVVTKRDTDKYIFLVRYRHDITFIAPSVIENLYQRWKAGEDIVFTSILLPLPVFAGFNICVARIDKPSDEIRNKLMSERFRKPPEKAAPQIMPKDPFLTEEIMSILEKLGAAVSKTLTPQCSLLVASSASGRRYTMAKQWNTPVVHPIWVLDSCLREAALHLDDYELSTEFNSYNSTSFVWKKLFLSRIAHVNSSLKSSRREITPQHKKTEIWTSIMDSAHPLLTKEATTDTWDEHAPSDTESKDPEDTLHVLGQNPQPLPAASTLFIEHHFLPLGLTIPEQKVLRSVVESHQGSIVSSSDDPKITHVVMLVKNGPQTHLMLLMLPGTIKRRISDKSISLVTNWYIERSIFYGELRADPWSRPMIGMVPLKVKHKVCITGFTGVELLHLEKLISYLHLEFCETLNSSRDLLIVNINLFKSSLSKTSPKLFEYEPREILDCPVYANGSNSKSIAVLSSRNKMAAARKWSIPIVSLAFFWEMINILEKQPTLMTPEVANPNWCVFAPPKDCKNSSFMNGVAPMSHNAMASEVLMPPTNDTSVRLPSPKKVKDKERYGRLVGRGESLLKKLEAAKESDDANREPPSEGPSSQDTSMIGYGNDEKAEQHKLLMEKLEGSSTRPTKRPRRTTRGCS</sequence>
<dbReference type="SMART" id="SM00292">
    <property type="entry name" value="BRCT"/>
    <property type="match status" value="3"/>
</dbReference>
<dbReference type="InterPro" id="IPR036420">
    <property type="entry name" value="BRCT_dom_sf"/>
</dbReference>
<dbReference type="Pfam" id="PF00533">
    <property type="entry name" value="BRCT"/>
    <property type="match status" value="2"/>
</dbReference>
<dbReference type="EMBL" id="CP138896">
    <property type="protein sequence ID" value="WPK25561.1"/>
    <property type="molecule type" value="Genomic_DNA"/>
</dbReference>
<feature type="compositionally biased region" description="Basic residues" evidence="2">
    <location>
        <begin position="663"/>
        <end position="675"/>
    </location>
</feature>
<evidence type="ECO:0000313" key="4">
    <source>
        <dbReference type="EMBL" id="WPK25561.1"/>
    </source>
</evidence>
<dbReference type="PANTHER" id="PTHR13561:SF20">
    <property type="entry name" value="DNA TOPOISOMERASE 2-BINDING PROTEIN 1"/>
    <property type="match status" value="1"/>
</dbReference>
<dbReference type="Gene3D" id="3.40.50.10190">
    <property type="entry name" value="BRCT domain"/>
    <property type="match status" value="4"/>
</dbReference>
<dbReference type="Proteomes" id="UP001338582">
    <property type="component" value="Chromosome 3"/>
</dbReference>
<organism evidence="4 5">
    <name type="scientific">Australozyma saopauloensis</name>
    <dbReference type="NCBI Taxonomy" id="291208"/>
    <lineage>
        <taxon>Eukaryota</taxon>
        <taxon>Fungi</taxon>
        <taxon>Dikarya</taxon>
        <taxon>Ascomycota</taxon>
        <taxon>Saccharomycotina</taxon>
        <taxon>Pichiomycetes</taxon>
        <taxon>Metschnikowiaceae</taxon>
        <taxon>Australozyma</taxon>
    </lineage>
</organism>
<gene>
    <name evidence="4" type="ORF">PUMCH_002881</name>
</gene>
<feature type="region of interest" description="Disordered" evidence="2">
    <location>
        <begin position="577"/>
        <end position="600"/>
    </location>
</feature>
<evidence type="ECO:0000256" key="1">
    <source>
        <dbReference type="ARBA" id="ARBA00022737"/>
    </source>
</evidence>
<dbReference type="SUPFAM" id="SSF52113">
    <property type="entry name" value="BRCT domain"/>
    <property type="match status" value="3"/>
</dbReference>
<evidence type="ECO:0000259" key="3">
    <source>
        <dbReference type="PROSITE" id="PS50172"/>
    </source>
</evidence>
<proteinExistence type="predicted"/>
<dbReference type="GO" id="GO:0007095">
    <property type="term" value="P:mitotic G2 DNA damage checkpoint signaling"/>
    <property type="evidence" value="ECO:0007669"/>
    <property type="project" value="TreeGrafter"/>
</dbReference>
<feature type="compositionally biased region" description="Basic and acidic residues" evidence="2">
    <location>
        <begin position="614"/>
        <end position="626"/>
    </location>
</feature>